<organism evidence="3">
    <name type="scientific">hydrothermal vent metagenome</name>
    <dbReference type="NCBI Taxonomy" id="652676"/>
    <lineage>
        <taxon>unclassified sequences</taxon>
        <taxon>metagenomes</taxon>
        <taxon>ecological metagenomes</taxon>
    </lineage>
</organism>
<keyword evidence="2" id="KW-0472">Membrane</keyword>
<feature type="coiled-coil region" evidence="1">
    <location>
        <begin position="90"/>
        <end position="117"/>
    </location>
</feature>
<keyword evidence="2" id="KW-0812">Transmembrane</keyword>
<protein>
    <recommendedName>
        <fullName evidence="4">DUF2304 domain-containing protein</fullName>
    </recommendedName>
</protein>
<feature type="transmembrane region" description="Helical" evidence="2">
    <location>
        <begin position="34"/>
        <end position="52"/>
    </location>
</feature>
<keyword evidence="2" id="KW-1133">Transmembrane helix</keyword>
<evidence type="ECO:0000313" key="3">
    <source>
        <dbReference type="EMBL" id="VAW40437.1"/>
    </source>
</evidence>
<accession>A0A3B0VPX8</accession>
<feature type="transmembrane region" description="Helical" evidence="2">
    <location>
        <begin position="6"/>
        <end position="25"/>
    </location>
</feature>
<proteinExistence type="predicted"/>
<dbReference type="EMBL" id="UOEW01000270">
    <property type="protein sequence ID" value="VAW40437.1"/>
    <property type="molecule type" value="Genomic_DNA"/>
</dbReference>
<dbReference type="InterPro" id="IPR019277">
    <property type="entry name" value="DUF2304"/>
</dbReference>
<reference evidence="3" key="1">
    <citation type="submission" date="2018-06" db="EMBL/GenBank/DDBJ databases">
        <authorList>
            <person name="Zhirakovskaya E."/>
        </authorList>
    </citation>
    <scope>NUCLEOTIDE SEQUENCE</scope>
</reference>
<keyword evidence="1" id="KW-0175">Coiled coil</keyword>
<sequence length="121" mass="13762">MNYTTANITTLLIGAILAITIFVMVRRDHLHGPYAIWWLAVACMAIILAIFPKIANKIAHYAGISYPPTLILVLAVSFILLKMLSQDLQRTMQEKKIRRLTQKMAILEKALKDKRLIDKNT</sequence>
<gene>
    <name evidence="3" type="ORF">MNBD_GAMMA01-1898</name>
</gene>
<name>A0A3B0VPX8_9ZZZZ</name>
<feature type="transmembrane region" description="Helical" evidence="2">
    <location>
        <begin position="58"/>
        <end position="81"/>
    </location>
</feature>
<dbReference type="AlphaFoldDB" id="A0A3B0VPX8"/>
<dbReference type="Pfam" id="PF10066">
    <property type="entry name" value="DUF2304"/>
    <property type="match status" value="1"/>
</dbReference>
<evidence type="ECO:0000256" key="2">
    <source>
        <dbReference type="SAM" id="Phobius"/>
    </source>
</evidence>
<evidence type="ECO:0008006" key="4">
    <source>
        <dbReference type="Google" id="ProtNLM"/>
    </source>
</evidence>
<evidence type="ECO:0000256" key="1">
    <source>
        <dbReference type="SAM" id="Coils"/>
    </source>
</evidence>